<reference evidence="3 4" key="1">
    <citation type="journal article" date="2019" name="Int. J. Syst. Evol. Microbiol.">
        <title>The Global Catalogue of Microorganisms (GCM) 10K type strain sequencing project: providing services to taxonomists for standard genome sequencing and annotation.</title>
        <authorList>
            <consortium name="The Broad Institute Genomics Platform"/>
            <consortium name="The Broad Institute Genome Sequencing Center for Infectious Disease"/>
            <person name="Wu L."/>
            <person name="Ma J."/>
        </authorList>
    </citation>
    <scope>NUCLEOTIDE SEQUENCE [LARGE SCALE GENOMIC DNA]</scope>
    <source>
        <strain evidence="3 4">PSR21</strain>
    </source>
</reference>
<evidence type="ECO:0000313" key="3">
    <source>
        <dbReference type="EMBL" id="MFC7316833.1"/>
    </source>
</evidence>
<protein>
    <recommendedName>
        <fullName evidence="1">UPF0201 protein ACFQPE_08510</fullName>
    </recommendedName>
</protein>
<dbReference type="EMBL" id="JBHTBF010000002">
    <property type="protein sequence ID" value="MFC7316833.1"/>
    <property type="molecule type" value="Genomic_DNA"/>
</dbReference>
<dbReference type="Pfam" id="PF01877">
    <property type="entry name" value="RNA_binding"/>
    <property type="match status" value="1"/>
</dbReference>
<dbReference type="GeneID" id="79316514"/>
<dbReference type="Gene3D" id="3.30.1440.10">
    <property type="match status" value="1"/>
</dbReference>
<dbReference type="HAMAP" id="MF_01112">
    <property type="entry name" value="UPF0201"/>
    <property type="match status" value="1"/>
</dbReference>
<evidence type="ECO:0000313" key="4">
    <source>
        <dbReference type="Proteomes" id="UP001596547"/>
    </source>
</evidence>
<dbReference type="RefSeq" id="WP_276303904.1">
    <property type="nucleotide sequence ID" value="NZ_CP119992.1"/>
</dbReference>
<evidence type="ECO:0000256" key="1">
    <source>
        <dbReference type="HAMAP-Rule" id="MF_01112"/>
    </source>
</evidence>
<sequence length="144" mass="15848">MSTVYSVDVTIRAPVYATEVTDRVADAIRNVFPGVEVEERPGELVATTHSLESFSEHLHRAEILDTARMTFLGNLEGDTFAFRLKKQSAFAGRVNFAVGTPAELGDIEVEVTVRDPDPETYIDRVAPPTEDGVPIDPDERGSDR</sequence>
<dbReference type="PANTHER" id="PTHR39652:SF1">
    <property type="entry name" value="UPF0201 PROTEIN TK1335"/>
    <property type="match status" value="1"/>
</dbReference>
<comment type="caution">
    <text evidence="3">The sequence shown here is derived from an EMBL/GenBank/DDBJ whole genome shotgun (WGS) entry which is preliminary data.</text>
</comment>
<feature type="region of interest" description="Disordered" evidence="2">
    <location>
        <begin position="116"/>
        <end position="144"/>
    </location>
</feature>
<dbReference type="SUPFAM" id="SSF55282">
    <property type="entry name" value="RL5-like"/>
    <property type="match status" value="1"/>
</dbReference>
<name>A0ABD6A8E8_9EURY</name>
<dbReference type="AlphaFoldDB" id="A0ABD6A8E8"/>
<comment type="similarity">
    <text evidence="1">Belongs to the UPF0201 family.</text>
</comment>
<organism evidence="3 4">
    <name type="scientific">Halomarina halobia</name>
    <dbReference type="NCBI Taxonomy" id="3033386"/>
    <lineage>
        <taxon>Archaea</taxon>
        <taxon>Methanobacteriati</taxon>
        <taxon>Methanobacteriota</taxon>
        <taxon>Stenosarchaea group</taxon>
        <taxon>Halobacteria</taxon>
        <taxon>Halobacteriales</taxon>
        <taxon>Natronomonadaceae</taxon>
        <taxon>Halomarina</taxon>
    </lineage>
</organism>
<evidence type="ECO:0000256" key="2">
    <source>
        <dbReference type="SAM" id="MobiDB-lite"/>
    </source>
</evidence>
<proteinExistence type="inferred from homology"/>
<gene>
    <name evidence="3" type="ORF">ACFQPE_08510</name>
</gene>
<dbReference type="InterPro" id="IPR002739">
    <property type="entry name" value="PAB1135-like"/>
</dbReference>
<keyword evidence="4" id="KW-1185">Reference proteome</keyword>
<dbReference type="PANTHER" id="PTHR39652">
    <property type="entry name" value="UPF0201 PROTEIN TK1335"/>
    <property type="match status" value="1"/>
</dbReference>
<accession>A0ABD6A8E8</accession>
<dbReference type="Proteomes" id="UP001596547">
    <property type="component" value="Unassembled WGS sequence"/>
</dbReference>
<dbReference type="InterPro" id="IPR022803">
    <property type="entry name" value="Ribosomal_uL5_dom_sf"/>
</dbReference>